<accession>A0A657LWA5</accession>
<comment type="caution">
    <text evidence="2">The sequence shown here is derived from an EMBL/GenBank/DDBJ whole genome shotgun (WGS) entry which is preliminary data.</text>
</comment>
<dbReference type="InterPro" id="IPR003111">
    <property type="entry name" value="Lon_prtase_N"/>
</dbReference>
<name>A0A657LWA5_9HYPH</name>
<dbReference type="Proteomes" id="UP000182661">
    <property type="component" value="Unassembled WGS sequence"/>
</dbReference>
<protein>
    <submittedName>
        <fullName evidence="2">Peptidase S16</fullName>
    </submittedName>
</protein>
<dbReference type="OrthoDB" id="9806457at2"/>
<dbReference type="PANTHER" id="PTHR46732:SF8">
    <property type="entry name" value="ATP-DEPENDENT PROTEASE LA (LON) DOMAIN PROTEIN"/>
    <property type="match status" value="1"/>
</dbReference>
<dbReference type="Pfam" id="PF02190">
    <property type="entry name" value="LON_substr_bdg"/>
    <property type="match status" value="1"/>
</dbReference>
<dbReference type="SUPFAM" id="SSF88697">
    <property type="entry name" value="PUA domain-like"/>
    <property type="match status" value="1"/>
</dbReference>
<dbReference type="InterPro" id="IPR015947">
    <property type="entry name" value="PUA-like_sf"/>
</dbReference>
<dbReference type="InterPro" id="IPR046336">
    <property type="entry name" value="Lon_prtase_N_sf"/>
</dbReference>
<dbReference type="AlphaFoldDB" id="A0A657LWA5"/>
<reference evidence="2 3" key="1">
    <citation type="submission" date="2016-02" db="EMBL/GenBank/DDBJ databases">
        <title>Genome sequencing of a beta-galactosidase producing bacteria Rhizobium sp. 59.</title>
        <authorList>
            <person name="Wang D."/>
            <person name="Kot W."/>
            <person name="Qin Y."/>
            <person name="Hansen L."/>
            <person name="Naqvi K."/>
            <person name="Rensing C."/>
        </authorList>
    </citation>
    <scope>NUCLEOTIDE SEQUENCE [LARGE SCALE GENOMIC DNA]</scope>
    <source>
        <strain evidence="2 3">59</strain>
    </source>
</reference>
<keyword evidence="3" id="KW-1185">Reference proteome</keyword>
<dbReference type="Gene3D" id="2.30.130.40">
    <property type="entry name" value="LON domain-like"/>
    <property type="match status" value="1"/>
</dbReference>
<dbReference type="EMBL" id="LSRP01000057">
    <property type="protein sequence ID" value="OJF99796.1"/>
    <property type="molecule type" value="Genomic_DNA"/>
</dbReference>
<proteinExistence type="predicted"/>
<organism evidence="2 3">
    <name type="scientific">Pararhizobium antarcticum</name>
    <dbReference type="NCBI Taxonomy" id="1798805"/>
    <lineage>
        <taxon>Bacteria</taxon>
        <taxon>Pseudomonadati</taxon>
        <taxon>Pseudomonadota</taxon>
        <taxon>Alphaproteobacteria</taxon>
        <taxon>Hyphomicrobiales</taxon>
        <taxon>Rhizobiaceae</taxon>
        <taxon>Rhizobium/Agrobacterium group</taxon>
        <taxon>Pararhizobium</taxon>
    </lineage>
</organism>
<dbReference type="SMART" id="SM00464">
    <property type="entry name" value="LON"/>
    <property type="match status" value="1"/>
</dbReference>
<dbReference type="PANTHER" id="PTHR46732">
    <property type="entry name" value="ATP-DEPENDENT PROTEASE LA (LON) DOMAIN PROTEIN"/>
    <property type="match status" value="1"/>
</dbReference>
<evidence type="ECO:0000313" key="2">
    <source>
        <dbReference type="EMBL" id="OJF99796.1"/>
    </source>
</evidence>
<sequence>MQVGNARYLRPQDLPDTLPVMPLTGVLLLPGAQLPLNIFEPRYLAMFDDALAGNRLIGMVQPSFSEGHGESPAGSLIALCQVGCVGRITSFTELEDGRYIVSLTGICRFRLFDEAHLTKGYRSFRIAPFAADLVAPDEEAQVDREALLAAFKAYLDANKLEADWESVGRASNTTLVNSMAMMSPYGPAEKQALLEAPDLKTRAETLIAITEIVLARNFGDFETRLQ</sequence>
<feature type="domain" description="Lon N-terminal" evidence="1">
    <location>
        <begin position="18"/>
        <end position="214"/>
    </location>
</feature>
<dbReference type="PROSITE" id="PS51787">
    <property type="entry name" value="LON_N"/>
    <property type="match status" value="1"/>
</dbReference>
<evidence type="ECO:0000259" key="1">
    <source>
        <dbReference type="PROSITE" id="PS51787"/>
    </source>
</evidence>
<dbReference type="RefSeq" id="WP_071831949.1">
    <property type="nucleotide sequence ID" value="NZ_LSRP01000057.1"/>
</dbReference>
<gene>
    <name evidence="2" type="ORF">AX760_12135</name>
</gene>
<evidence type="ECO:0000313" key="3">
    <source>
        <dbReference type="Proteomes" id="UP000182661"/>
    </source>
</evidence>